<proteinExistence type="predicted"/>
<feature type="compositionally biased region" description="Basic and acidic residues" evidence="1">
    <location>
        <begin position="51"/>
        <end position="67"/>
    </location>
</feature>
<evidence type="ECO:0000313" key="3">
    <source>
        <dbReference type="Proteomes" id="UP000019462"/>
    </source>
</evidence>
<dbReference type="HOGENOM" id="CLU_2813472_0_0_1"/>
<comment type="caution">
    <text evidence="2">The sequence shown here is derived from an EMBL/GenBank/DDBJ whole genome shotgun (WGS) entry which is preliminary data.</text>
</comment>
<sequence length="67" mass="7731">MASQRPARATYNSTTPIREESNPYLPLATSEDVTSNELRPMNEVPKALDYQPRKSFLERIEHNQPSR</sequence>
<dbReference type="AlphaFoldDB" id="W3VFV5"/>
<feature type="region of interest" description="Disordered" evidence="1">
    <location>
        <begin position="1"/>
        <end position="67"/>
    </location>
</feature>
<dbReference type="Proteomes" id="UP000019462">
    <property type="component" value="Unassembled WGS sequence"/>
</dbReference>
<gene>
    <name evidence="2" type="ORF">PaG_06630</name>
</gene>
<name>W3VFV5_MOEAP</name>
<dbReference type="EMBL" id="AWNI01000042">
    <property type="protein sequence ID" value="ETS59697.1"/>
    <property type="molecule type" value="Genomic_DNA"/>
</dbReference>
<keyword evidence="3" id="KW-1185">Reference proteome</keyword>
<accession>W3VFV5</accession>
<evidence type="ECO:0000313" key="2">
    <source>
        <dbReference type="EMBL" id="ETS59697.1"/>
    </source>
</evidence>
<organism evidence="2 3">
    <name type="scientific">Moesziomyces aphidis</name>
    <name type="common">Pseudozyma aphidis</name>
    <dbReference type="NCBI Taxonomy" id="84754"/>
    <lineage>
        <taxon>Eukaryota</taxon>
        <taxon>Fungi</taxon>
        <taxon>Dikarya</taxon>
        <taxon>Basidiomycota</taxon>
        <taxon>Ustilaginomycotina</taxon>
        <taxon>Ustilaginomycetes</taxon>
        <taxon>Ustilaginales</taxon>
        <taxon>Ustilaginaceae</taxon>
        <taxon>Moesziomyces</taxon>
    </lineage>
</organism>
<reference evidence="2 3" key="1">
    <citation type="journal article" date="2014" name="Genome Announc.">
        <title>Genome sequence of the basidiomycetous fungus Pseudozyma aphidis DSM70725, an efficient producer of biosurfactant mannosylerythritol lipids.</title>
        <authorList>
            <person name="Lorenz S."/>
            <person name="Guenther M."/>
            <person name="Grumaz C."/>
            <person name="Rupp S."/>
            <person name="Zibek S."/>
            <person name="Sohn K."/>
        </authorList>
    </citation>
    <scope>NUCLEOTIDE SEQUENCE [LARGE SCALE GENOMIC DNA]</scope>
    <source>
        <strain evidence="3">ATCC 32657 / CBS 517.83 / DSM 70725 / JCM 10318 / NBRC 10182 / NRRL Y-7954 / St-0401</strain>
    </source>
</reference>
<dbReference type="OrthoDB" id="10449282at2759"/>
<protein>
    <submittedName>
        <fullName evidence="2">Uncharacterized protein</fullName>
    </submittedName>
</protein>
<evidence type="ECO:0000256" key="1">
    <source>
        <dbReference type="SAM" id="MobiDB-lite"/>
    </source>
</evidence>